<dbReference type="InterPro" id="IPR052100">
    <property type="entry name" value="SV-ATPase_mito-regulator"/>
</dbReference>
<evidence type="ECO:0000256" key="1">
    <source>
        <dbReference type="ARBA" id="ARBA00023002"/>
    </source>
</evidence>
<dbReference type="EC" id="1.-.-.-" evidence="3"/>
<dbReference type="InterPro" id="IPR011032">
    <property type="entry name" value="GroES-like_sf"/>
</dbReference>
<dbReference type="SUPFAM" id="SSF51735">
    <property type="entry name" value="NAD(P)-binding Rossmann-fold domains"/>
    <property type="match status" value="1"/>
</dbReference>
<dbReference type="InterPro" id="IPR036291">
    <property type="entry name" value="NAD(P)-bd_dom_sf"/>
</dbReference>
<feature type="domain" description="Enoyl reductase (ER)" evidence="2">
    <location>
        <begin position="10"/>
        <end position="199"/>
    </location>
</feature>
<dbReference type="PROSITE" id="PS01162">
    <property type="entry name" value="QOR_ZETA_CRYSTAL"/>
    <property type="match status" value="1"/>
</dbReference>
<dbReference type="InterPro" id="IPR020843">
    <property type="entry name" value="ER"/>
</dbReference>
<organism evidence="3">
    <name type="scientific">uncultured Solirubrobacterales bacterium</name>
    <dbReference type="NCBI Taxonomy" id="768556"/>
    <lineage>
        <taxon>Bacteria</taxon>
        <taxon>Bacillati</taxon>
        <taxon>Actinomycetota</taxon>
        <taxon>Thermoleophilia</taxon>
        <taxon>Solirubrobacterales</taxon>
        <taxon>environmental samples</taxon>
    </lineage>
</organism>
<accession>A0A6J4TF38</accession>
<dbReference type="PANTHER" id="PTHR44054:SF1">
    <property type="entry name" value="SYNAPTIC VESICLE MEMBRANE PROTEIN VAT-1 HOMOLOG"/>
    <property type="match status" value="1"/>
</dbReference>
<dbReference type="GO" id="GO:0016491">
    <property type="term" value="F:oxidoreductase activity"/>
    <property type="evidence" value="ECO:0007669"/>
    <property type="project" value="UniProtKB-KW"/>
</dbReference>
<sequence>MRALVITEHGGPDVLRVEERPAPDPGHGQVRIAVRAAGINFADLMARVGIYPDAPKPPSVVGYEVAGEIESLGEGVDGLGVGDRVIAGTRFGGYAELAVTAAANMIPLADGWSYEEGAALPVNYATAYAGLVRFGALGDGERALIHAAAGGVGIAATQIAKLRGAEVFGTASAAKHDAIRAQGVDHPIDYRTQDFRREV</sequence>
<dbReference type="Gene3D" id="3.90.180.10">
    <property type="entry name" value="Medium-chain alcohol dehydrogenases, catalytic domain"/>
    <property type="match status" value="1"/>
</dbReference>
<dbReference type="SUPFAM" id="SSF50129">
    <property type="entry name" value="GroES-like"/>
    <property type="match status" value="1"/>
</dbReference>
<dbReference type="EMBL" id="CADCVU010000217">
    <property type="protein sequence ID" value="CAA9521711.1"/>
    <property type="molecule type" value="Genomic_DNA"/>
</dbReference>
<dbReference type="InterPro" id="IPR002364">
    <property type="entry name" value="Quin_OxRdtase/zeta-crystal_CS"/>
</dbReference>
<evidence type="ECO:0000313" key="3">
    <source>
        <dbReference type="EMBL" id="CAA9521711.1"/>
    </source>
</evidence>
<keyword evidence="1 3" id="KW-0560">Oxidoreductase</keyword>
<evidence type="ECO:0000259" key="2">
    <source>
        <dbReference type="SMART" id="SM00829"/>
    </source>
</evidence>
<feature type="non-terminal residue" evidence="3">
    <location>
        <position position="199"/>
    </location>
</feature>
<gene>
    <name evidence="3" type="ORF">AVDCRST_MAG45-2543</name>
</gene>
<dbReference type="AlphaFoldDB" id="A0A6J4TF38"/>
<dbReference type="GO" id="GO:0008270">
    <property type="term" value="F:zinc ion binding"/>
    <property type="evidence" value="ECO:0007669"/>
    <property type="project" value="InterPro"/>
</dbReference>
<reference evidence="3" key="1">
    <citation type="submission" date="2020-02" db="EMBL/GenBank/DDBJ databases">
        <authorList>
            <person name="Meier V. D."/>
        </authorList>
    </citation>
    <scope>NUCLEOTIDE SEQUENCE</scope>
    <source>
        <strain evidence="3">AVDCRST_MAG45</strain>
    </source>
</reference>
<name>A0A6J4TF38_9ACTN</name>
<dbReference type="SMART" id="SM00829">
    <property type="entry name" value="PKS_ER"/>
    <property type="match status" value="1"/>
</dbReference>
<protein>
    <submittedName>
        <fullName evidence="3">Synaptic vesicle membrane protein VAT-1 homolog (EC)</fullName>
        <ecNumber evidence="3">1.-.-.-</ecNumber>
    </submittedName>
</protein>
<dbReference type="PANTHER" id="PTHR44054">
    <property type="entry name" value="SYNAPTIC VESICLE MEMBRANE PROTEIN VAT-1 HOMOLOG-LIKE"/>
    <property type="match status" value="1"/>
</dbReference>
<dbReference type="InterPro" id="IPR013154">
    <property type="entry name" value="ADH-like_N"/>
</dbReference>
<proteinExistence type="predicted"/>
<dbReference type="Gene3D" id="3.40.50.720">
    <property type="entry name" value="NAD(P)-binding Rossmann-like Domain"/>
    <property type="match status" value="1"/>
</dbReference>
<dbReference type="Pfam" id="PF08240">
    <property type="entry name" value="ADH_N"/>
    <property type="match status" value="1"/>
</dbReference>